<organism evidence="2">
    <name type="scientific">Amblyomma parvum</name>
    <name type="common">South American tick</name>
    <dbReference type="NCBI Taxonomy" id="251391"/>
    <lineage>
        <taxon>Eukaryota</taxon>
        <taxon>Metazoa</taxon>
        <taxon>Ecdysozoa</taxon>
        <taxon>Arthropoda</taxon>
        <taxon>Chelicerata</taxon>
        <taxon>Arachnida</taxon>
        <taxon>Acari</taxon>
        <taxon>Parasitiformes</taxon>
        <taxon>Ixodida</taxon>
        <taxon>Ixodoidea</taxon>
        <taxon>Ixodidae</taxon>
        <taxon>Amblyomminae</taxon>
        <taxon>Amblyomma</taxon>
    </lineage>
</organism>
<dbReference type="Pfam" id="PF02098">
    <property type="entry name" value="His_binding"/>
    <property type="match status" value="1"/>
</dbReference>
<evidence type="ECO:0000313" key="2">
    <source>
        <dbReference type="EMBL" id="JAC26699.1"/>
    </source>
</evidence>
<dbReference type="InterPro" id="IPR012674">
    <property type="entry name" value="Calycin"/>
</dbReference>
<evidence type="ECO:0008006" key="3">
    <source>
        <dbReference type="Google" id="ProtNLM"/>
    </source>
</evidence>
<dbReference type="GO" id="GO:0030682">
    <property type="term" value="P:symbiont-mediated perturbation of host defenses"/>
    <property type="evidence" value="ECO:0007669"/>
    <property type="project" value="InterPro"/>
</dbReference>
<feature type="signal peptide" evidence="1">
    <location>
        <begin position="1"/>
        <end position="18"/>
    </location>
</feature>
<protein>
    <recommendedName>
        <fullName evidence="3">Secreted protein</fullName>
    </recommendedName>
</protein>
<dbReference type="EMBL" id="GBBL01000621">
    <property type="protein sequence ID" value="JAC26699.1"/>
    <property type="molecule type" value="mRNA"/>
</dbReference>
<name>A0A023FYY2_AMBPA</name>
<feature type="chain" id="PRO_5001516229" description="Secreted protein" evidence="1">
    <location>
        <begin position="19"/>
        <end position="180"/>
    </location>
</feature>
<dbReference type="SUPFAM" id="SSF50814">
    <property type="entry name" value="Lipocalins"/>
    <property type="match status" value="1"/>
</dbReference>
<proteinExistence type="evidence at transcript level"/>
<keyword evidence="1" id="KW-0732">Signal</keyword>
<sequence>MIFTLGFFLGVMVAAAPAQPMESQARTQSLDMMEMVKVNETLAVYKRKHTQETPLQCQSAKKVHKESDTKYQYNLRARLGSSGSYNSENVEVTLVPKPEGGYKSTYTQGEIQYTLTLEKMDQNGHCFVILAEKSSGISGCELLLPVSQLTSPIPEVCNEYYNTKCEGRSIDLYKADCKYE</sequence>
<evidence type="ECO:0000256" key="1">
    <source>
        <dbReference type="SAM" id="SignalP"/>
    </source>
</evidence>
<dbReference type="InterPro" id="IPR002970">
    <property type="entry name" value="Tick_his-bd"/>
</dbReference>
<dbReference type="Gene3D" id="2.40.128.20">
    <property type="match status" value="1"/>
</dbReference>
<reference evidence="2" key="1">
    <citation type="submission" date="2014-03" db="EMBL/GenBank/DDBJ databases">
        <title>The sialotranscriptome of Amblyomma triste, Amblyomma parvum and Amblyomma cajennense ticks, uncovered by 454-based RNA-seq.</title>
        <authorList>
            <person name="Garcia G.R."/>
            <person name="Gardinassi L.G."/>
            <person name="Ribeiro J.M."/>
            <person name="Anatrielo E."/>
            <person name="Ferreira B.R."/>
            <person name="Moreira H.N."/>
            <person name="Mafra C."/>
            <person name="Olegario M.M."/>
            <person name="Szabo P.J."/>
            <person name="Miranda-Santos I.K."/>
            <person name="Maruyama S.R."/>
        </authorList>
    </citation>
    <scope>NUCLEOTIDE SEQUENCE</scope>
    <source>
        <strain evidence="2">Araguapaz</strain>
        <tissue evidence="2">Salivary glands</tissue>
    </source>
</reference>
<accession>A0A023FYY2</accession>
<dbReference type="AlphaFoldDB" id="A0A023FYY2"/>
<dbReference type="GO" id="GO:0043176">
    <property type="term" value="F:amine binding"/>
    <property type="evidence" value="ECO:0007669"/>
    <property type="project" value="InterPro"/>
</dbReference>